<dbReference type="EMBL" id="CP013232">
    <property type="protein sequence ID" value="AMO92745.1"/>
    <property type="molecule type" value="Genomic_DNA"/>
</dbReference>
<accession>A0A127P511</accession>
<protein>
    <submittedName>
        <fullName evidence="1">Uncharacterized protein</fullName>
    </submittedName>
</protein>
<dbReference type="PATRIC" id="fig|158899.10.peg.15"/>
<dbReference type="Proteomes" id="UP000072421">
    <property type="component" value="Chromosome"/>
</dbReference>
<evidence type="ECO:0000313" key="1">
    <source>
        <dbReference type="EMBL" id="AMO92745.1"/>
    </source>
</evidence>
<proteinExistence type="predicted"/>
<sequence>MKLEGAQTDADNIGSSVKDHVVEENVRPLTAGDIAMAKLIFRDSVDYSKVKVHSHS</sequence>
<name>A0A127P511_9BURK</name>
<reference evidence="1 2" key="1">
    <citation type="submission" date="2015-11" db="EMBL/GenBank/DDBJ databases">
        <title>Exploring the genomic traits of fungus-feeding bacterial genus Collimonas.</title>
        <authorList>
            <person name="Song C."/>
            <person name="Schmidt R."/>
            <person name="de Jager V."/>
            <person name="Krzyzanowska D."/>
            <person name="Jongedijk E."/>
            <person name="Cankar K."/>
            <person name="Beekwilder J."/>
            <person name="van Veen A."/>
            <person name="de Boer W."/>
            <person name="van Veen J.A."/>
            <person name="Garbeva P."/>
        </authorList>
    </citation>
    <scope>NUCLEOTIDE SEQUENCE [LARGE SCALE GENOMIC DNA]</scope>
    <source>
        <strain evidence="1 2">Ter6</strain>
    </source>
</reference>
<organism evidence="1">
    <name type="scientific">Collimonas fungivorans</name>
    <dbReference type="NCBI Taxonomy" id="158899"/>
    <lineage>
        <taxon>Bacteria</taxon>
        <taxon>Pseudomonadati</taxon>
        <taxon>Pseudomonadota</taxon>
        <taxon>Betaproteobacteria</taxon>
        <taxon>Burkholderiales</taxon>
        <taxon>Oxalobacteraceae</taxon>
        <taxon>Collimonas</taxon>
    </lineage>
</organism>
<evidence type="ECO:0000313" key="2">
    <source>
        <dbReference type="Proteomes" id="UP000072421"/>
    </source>
</evidence>
<dbReference type="AlphaFoldDB" id="A0A127P511"/>
<gene>
    <name evidence="1" type="ORF">CFter6_0013</name>
</gene>